<dbReference type="EMBL" id="CAFBMX010000002">
    <property type="protein sequence ID" value="CAB4918635.1"/>
    <property type="molecule type" value="Genomic_DNA"/>
</dbReference>
<sequence>MRSSGPVLAAAVAAALALSACGSSASRSSELRPPAPVVLSAAITPRAITVSPASVGAGPIRLVTANLTGGPQRVLLEPVTATADAARTPRRTGAIEPQHTRSLQTTLAPGVYRLRVVGGLVAPAILRIGPERPSSQNDLLLP</sequence>
<accession>A0A6J7HQS2</accession>
<evidence type="ECO:0000313" key="1">
    <source>
        <dbReference type="EMBL" id="CAB4918635.1"/>
    </source>
</evidence>
<reference evidence="1" key="1">
    <citation type="submission" date="2020-05" db="EMBL/GenBank/DDBJ databases">
        <authorList>
            <person name="Chiriac C."/>
            <person name="Salcher M."/>
            <person name="Ghai R."/>
            <person name="Kavagutti S V."/>
        </authorList>
    </citation>
    <scope>NUCLEOTIDE SEQUENCE</scope>
</reference>
<proteinExistence type="predicted"/>
<dbReference type="PROSITE" id="PS51257">
    <property type="entry name" value="PROKAR_LIPOPROTEIN"/>
    <property type="match status" value="1"/>
</dbReference>
<name>A0A6J7HQS2_9ZZZZ</name>
<gene>
    <name evidence="1" type="ORF">UFOPK3674_00395</name>
</gene>
<organism evidence="1">
    <name type="scientific">freshwater metagenome</name>
    <dbReference type="NCBI Taxonomy" id="449393"/>
    <lineage>
        <taxon>unclassified sequences</taxon>
        <taxon>metagenomes</taxon>
        <taxon>ecological metagenomes</taxon>
    </lineage>
</organism>
<dbReference type="AlphaFoldDB" id="A0A6J7HQS2"/>
<protein>
    <submittedName>
        <fullName evidence="1">Unannotated protein</fullName>
    </submittedName>
</protein>